<sequence length="496" mass="57297">MSILSTGLASEMRILVSRQHTPMTREEIESCFSNFLRLIENKSGDHTFVESDKNRFLYQLVDNFYVFVMTTLDSNIIEDLIVLKTLCEIVQNLVKPVINEENILKNIFDILFYMDELVSNNQGENMTFDQIKVYIEMDSYEEKLHKKVEKTKVKEEEKRREMTSKMEKRKQLDKLFIDPSYPTSHSSYQEPPPVIQEPKIQLQSRNISQYNTIKKLKEKEIAKIVEGEAPVVVQIIETCNGNLHLDGDVDSLNVQGELVTTVFEEQAQSASLQFTSNKDIKMKYHPMVDKKMVTKSKIELQNGFNLAQPLSIIKWKYKLSEEDFPLSVTCWPSEGTTECVVVIEITNNSNLTFNDLTFQVLHSRFDNIKVNYNEGGNVDSNPDSLVWVVPTFSESDSVKLEFSTTTDLNNILPFTLVANSQDPLSNVKVLECYDKNSGEALTFLTNQQVYNRDDVTIRLPYYKNPKNRFIKIVEQTSNVEYTPIEKLLEKVKVNLY</sequence>
<dbReference type="GO" id="GO:0006890">
    <property type="term" value="P:retrograde vesicle-mediated transport, Golgi to endoplasmic reticulum"/>
    <property type="evidence" value="ECO:0007669"/>
    <property type="project" value="UniProtKB-UniRule"/>
</dbReference>
<evidence type="ECO:0000256" key="4">
    <source>
        <dbReference type="ARBA" id="ARBA00022490"/>
    </source>
</evidence>
<dbReference type="PANTHER" id="PTHR10121:SF0">
    <property type="entry name" value="COATOMER SUBUNIT DELTA"/>
    <property type="match status" value="1"/>
</dbReference>
<dbReference type="InterPro" id="IPR027059">
    <property type="entry name" value="Coatomer_dsu"/>
</dbReference>
<dbReference type="CDD" id="cd14830">
    <property type="entry name" value="Delta_COP_N"/>
    <property type="match status" value="1"/>
</dbReference>
<dbReference type="Pfam" id="PF00928">
    <property type="entry name" value="Adap_comp_sub"/>
    <property type="match status" value="1"/>
</dbReference>
<dbReference type="Gene3D" id="3.30.450.60">
    <property type="match status" value="1"/>
</dbReference>
<evidence type="ECO:0000313" key="14">
    <source>
        <dbReference type="EMBL" id="SVP94274.1"/>
    </source>
</evidence>
<evidence type="ECO:0000256" key="2">
    <source>
        <dbReference type="ARBA" id="ARBA00011775"/>
    </source>
</evidence>
<evidence type="ECO:0000256" key="9">
    <source>
        <dbReference type="ARBA" id="ARBA00023329"/>
    </source>
</evidence>
<dbReference type="GO" id="GO:0030126">
    <property type="term" value="C:COPI vesicle coat"/>
    <property type="evidence" value="ECO:0007669"/>
    <property type="project" value="UniProtKB-UniRule"/>
</dbReference>
<keyword evidence="6 10" id="KW-0653">Protein transport</keyword>
<keyword evidence="8 10" id="KW-0472">Membrane</keyword>
<organism evidence="14">
    <name type="scientific">Theileria annulata</name>
    <dbReference type="NCBI Taxonomy" id="5874"/>
    <lineage>
        <taxon>Eukaryota</taxon>
        <taxon>Sar</taxon>
        <taxon>Alveolata</taxon>
        <taxon>Apicomplexa</taxon>
        <taxon>Aconoidasida</taxon>
        <taxon>Piroplasmida</taxon>
        <taxon>Theileriidae</taxon>
        <taxon>Theileria</taxon>
    </lineage>
</organism>
<comment type="subcellular location">
    <subcellularLocation>
        <location evidence="10 11">Cytoplasm</location>
    </subcellularLocation>
    <subcellularLocation>
        <location evidence="10 11">Cytoplasmic vesicle</location>
        <location evidence="10 11">COPI-coated vesicle membrane</location>
        <topology evidence="10 11">Peripheral membrane protein</topology>
        <orientation evidence="10 11">Cytoplasmic side</orientation>
    </subcellularLocation>
    <subcellularLocation>
        <location evidence="10 11">Golgi apparatus membrane</location>
        <topology evidence="10 11">Peripheral membrane protein</topology>
        <orientation evidence="10 11">Cytoplasmic side</orientation>
    </subcellularLocation>
</comment>
<dbReference type="InterPro" id="IPR028565">
    <property type="entry name" value="MHD"/>
</dbReference>
<reference evidence="14" key="1">
    <citation type="submission" date="2018-07" db="EMBL/GenBank/DDBJ databases">
        <authorList>
            <person name="Quirk P.G."/>
            <person name="Krulwich T.A."/>
        </authorList>
    </citation>
    <scope>NUCLEOTIDE SEQUENCE</scope>
    <source>
        <strain evidence="14">Anand</strain>
    </source>
</reference>
<accession>A0A3B0MX41</accession>
<dbReference type="SUPFAM" id="SSF49447">
    <property type="entry name" value="Second domain of Mu2 adaptin subunit (ap50) of ap2 adaptor"/>
    <property type="match status" value="1"/>
</dbReference>
<dbReference type="GO" id="GO:0000139">
    <property type="term" value="C:Golgi membrane"/>
    <property type="evidence" value="ECO:0007669"/>
    <property type="project" value="UniProtKB-SubCell"/>
</dbReference>
<evidence type="ECO:0000256" key="12">
    <source>
        <dbReference type="SAM" id="Coils"/>
    </source>
</evidence>
<protein>
    <recommendedName>
        <fullName evidence="10">Coatomer subunit delta</fullName>
    </recommendedName>
</protein>
<evidence type="ECO:0000256" key="6">
    <source>
        <dbReference type="ARBA" id="ARBA00022927"/>
    </source>
</evidence>
<comment type="similarity">
    <text evidence="1 10">Belongs to the adaptor complexes medium subunit family. Delta-COP subfamily.</text>
</comment>
<dbReference type="InterPro" id="IPR011012">
    <property type="entry name" value="Longin-like_dom_sf"/>
</dbReference>
<evidence type="ECO:0000256" key="7">
    <source>
        <dbReference type="ARBA" id="ARBA00023034"/>
    </source>
</evidence>
<evidence type="ECO:0000256" key="3">
    <source>
        <dbReference type="ARBA" id="ARBA00022448"/>
    </source>
</evidence>
<evidence type="ECO:0000313" key="15">
    <source>
        <dbReference type="EMBL" id="SVP95070.1"/>
    </source>
</evidence>
<evidence type="ECO:0000259" key="13">
    <source>
        <dbReference type="PROSITE" id="PS51072"/>
    </source>
</evidence>
<dbReference type="EMBL" id="UIVT01000004">
    <property type="protein sequence ID" value="SVP94274.1"/>
    <property type="molecule type" value="Genomic_DNA"/>
</dbReference>
<dbReference type="InterPro" id="IPR036168">
    <property type="entry name" value="AP2_Mu_C_sf"/>
</dbReference>
<evidence type="ECO:0000256" key="1">
    <source>
        <dbReference type="ARBA" id="ARBA00010516"/>
    </source>
</evidence>
<dbReference type="PANTHER" id="PTHR10121">
    <property type="entry name" value="COATOMER SUBUNIT DELTA"/>
    <property type="match status" value="1"/>
</dbReference>
<feature type="domain" description="MHD" evidence="13">
    <location>
        <begin position="228"/>
        <end position="471"/>
    </location>
</feature>
<dbReference type="GO" id="GO:0006888">
    <property type="term" value="P:endoplasmic reticulum to Golgi vesicle-mediated transport"/>
    <property type="evidence" value="ECO:0007669"/>
    <property type="project" value="TreeGrafter"/>
</dbReference>
<dbReference type="AlphaFoldDB" id="A0A3B0MX41"/>
<evidence type="ECO:0000256" key="10">
    <source>
        <dbReference type="RuleBase" id="RU364018"/>
    </source>
</evidence>
<dbReference type="PROSITE" id="PS51072">
    <property type="entry name" value="MHD"/>
    <property type="match status" value="1"/>
</dbReference>
<name>A0A3B0MX41_THEAN</name>
<dbReference type="SUPFAM" id="SSF64356">
    <property type="entry name" value="SNARE-like"/>
    <property type="match status" value="1"/>
</dbReference>
<dbReference type="GO" id="GO:0015031">
    <property type="term" value="P:protein transport"/>
    <property type="evidence" value="ECO:0007669"/>
    <property type="project" value="UniProtKB-KW"/>
</dbReference>
<evidence type="ECO:0000256" key="5">
    <source>
        <dbReference type="ARBA" id="ARBA00022892"/>
    </source>
</evidence>
<feature type="coiled-coil region" evidence="12">
    <location>
        <begin position="137"/>
        <end position="165"/>
    </location>
</feature>
<dbReference type="EMBL" id="UIVS01000004">
    <property type="protein sequence ID" value="SVP95070.1"/>
    <property type="molecule type" value="Genomic_DNA"/>
</dbReference>
<comment type="function">
    <text evidence="10">The coatomer is a cytosolic protein complex that binds to dilysine motifs and reversibly associates with Golgi non-clathrin-coated vesicles, which further mediate biosynthetic protein transport from the ER, via the Golgi up to the trans Golgi network. Coatomer complex is required for budding from Golgi membranes, and is essential for the retrograde Golgi-to-ER transport of dilysine-tagged proteins.</text>
</comment>
<dbReference type="CDD" id="cd09254">
    <property type="entry name" value="AP_delta-COPI_MHD"/>
    <property type="match status" value="1"/>
</dbReference>
<evidence type="ECO:0000256" key="11">
    <source>
        <dbReference type="RuleBase" id="RU366052"/>
    </source>
</evidence>
<dbReference type="GO" id="GO:0051645">
    <property type="term" value="P:Golgi localization"/>
    <property type="evidence" value="ECO:0007669"/>
    <property type="project" value="TreeGrafter"/>
</dbReference>
<dbReference type="FunFam" id="3.30.450.60:FF:000003">
    <property type="entry name" value="Coatomer subunit delta"/>
    <property type="match status" value="1"/>
</dbReference>
<keyword evidence="9 10" id="KW-0968">Cytoplasmic vesicle</keyword>
<keyword evidence="5 10" id="KW-0931">ER-Golgi transport</keyword>
<keyword evidence="4 10" id="KW-0963">Cytoplasm</keyword>
<keyword evidence="3 10" id="KW-0813">Transport</keyword>
<keyword evidence="7 10" id="KW-0333">Golgi apparatus</keyword>
<proteinExistence type="inferred from homology"/>
<gene>
    <name evidence="14" type="ORF">TAT_000327600</name>
    <name evidence="15" type="ORF">TAV_000327400</name>
</gene>
<comment type="subunit">
    <text evidence="2 10">Oligomeric complex that consists of at least the alpha, beta, beta', gamma, delta, epsilon and zeta subunits.</text>
</comment>
<evidence type="ECO:0000256" key="8">
    <source>
        <dbReference type="ARBA" id="ARBA00023136"/>
    </source>
</evidence>
<keyword evidence="12" id="KW-0175">Coiled coil</keyword>
<dbReference type="VEuPathDB" id="PiroplasmaDB:TA07885"/>